<name>A0AC34FA56_9BILA</name>
<accession>A0AC34FA56</accession>
<dbReference type="Proteomes" id="UP000887579">
    <property type="component" value="Unplaced"/>
</dbReference>
<sequence length="137" mass="15307">MASEFAGKWDFESSENFDEYMKAVGVGLITRKVANNAKPTLVFEICGDHWAIKSLSAIKNVTVEFDLGKEFEETTADGRKCMSTFTLEGGKLHQIQKATKKDERDSTFNRYIEGGKLIIEMEANGVKAKRVYTRAAA</sequence>
<evidence type="ECO:0000313" key="1">
    <source>
        <dbReference type="Proteomes" id="UP000887579"/>
    </source>
</evidence>
<protein>
    <submittedName>
        <fullName evidence="2">Cytosolic fatty-acid binding proteins domain-containing protein</fullName>
    </submittedName>
</protein>
<proteinExistence type="predicted"/>
<reference evidence="2" key="1">
    <citation type="submission" date="2022-11" db="UniProtKB">
        <authorList>
            <consortium name="WormBaseParasite"/>
        </authorList>
    </citation>
    <scope>IDENTIFICATION</scope>
</reference>
<evidence type="ECO:0000313" key="2">
    <source>
        <dbReference type="WBParaSite" id="ES5_v2.g14052.t1"/>
    </source>
</evidence>
<dbReference type="WBParaSite" id="ES5_v2.g14052.t1">
    <property type="protein sequence ID" value="ES5_v2.g14052.t1"/>
    <property type="gene ID" value="ES5_v2.g14052"/>
</dbReference>
<organism evidence="1 2">
    <name type="scientific">Panagrolaimus sp. ES5</name>
    <dbReference type="NCBI Taxonomy" id="591445"/>
    <lineage>
        <taxon>Eukaryota</taxon>
        <taxon>Metazoa</taxon>
        <taxon>Ecdysozoa</taxon>
        <taxon>Nematoda</taxon>
        <taxon>Chromadorea</taxon>
        <taxon>Rhabditida</taxon>
        <taxon>Tylenchina</taxon>
        <taxon>Panagrolaimomorpha</taxon>
        <taxon>Panagrolaimoidea</taxon>
        <taxon>Panagrolaimidae</taxon>
        <taxon>Panagrolaimus</taxon>
    </lineage>
</organism>